<sequence length="92" mass="10199">MCTGHLLVETEEKRSDMWASWTEIADGTLCGQDPDKIGVSARWTMDGTEDERQGFGSRRGSKMVRGCEYRDHVVDGYSLTPARSLIHPVAPG</sequence>
<dbReference type="Proteomes" id="UP000801864">
    <property type="component" value="Unassembled WGS sequence"/>
</dbReference>
<name>A0A9P4XAR1_9HYPO</name>
<reference evidence="1 2" key="1">
    <citation type="submission" date="2018-06" db="EMBL/GenBank/DDBJ databases">
        <title>Genome analysis of cellulolytic fungus Trichoderma lentiforme CFAM-422.</title>
        <authorList>
            <person name="Steindorff A.S."/>
            <person name="Formighieri E.F."/>
            <person name="Midorikawa G.E.O."/>
            <person name="Tamietti M.S."/>
            <person name="Ramos E.Z."/>
            <person name="Silva A.S."/>
            <person name="Bon E.P.S."/>
            <person name="Mendes T.D."/>
            <person name="Damaso M.C.T."/>
            <person name="Favaro L.C.L."/>
        </authorList>
    </citation>
    <scope>NUCLEOTIDE SEQUENCE [LARGE SCALE GENOMIC DNA]</scope>
    <source>
        <strain evidence="1 2">CFAM-422</strain>
    </source>
</reference>
<proteinExistence type="predicted"/>
<protein>
    <submittedName>
        <fullName evidence="1">Uncharacterized protein</fullName>
    </submittedName>
</protein>
<accession>A0A9P4XAR1</accession>
<dbReference type="AlphaFoldDB" id="A0A9P4XAR1"/>
<keyword evidence="2" id="KW-1185">Reference proteome</keyword>
<comment type="caution">
    <text evidence="1">The sequence shown here is derived from an EMBL/GenBank/DDBJ whole genome shotgun (WGS) entry which is preliminary data.</text>
</comment>
<evidence type="ECO:0000313" key="2">
    <source>
        <dbReference type="Proteomes" id="UP000801864"/>
    </source>
</evidence>
<organism evidence="1 2">
    <name type="scientific">Trichoderma lentiforme</name>
    <dbReference type="NCBI Taxonomy" id="1567552"/>
    <lineage>
        <taxon>Eukaryota</taxon>
        <taxon>Fungi</taxon>
        <taxon>Dikarya</taxon>
        <taxon>Ascomycota</taxon>
        <taxon>Pezizomycotina</taxon>
        <taxon>Sordariomycetes</taxon>
        <taxon>Hypocreomycetidae</taxon>
        <taxon>Hypocreales</taxon>
        <taxon>Hypocreaceae</taxon>
        <taxon>Trichoderma</taxon>
    </lineage>
</organism>
<dbReference type="EMBL" id="QLNT01000016">
    <property type="protein sequence ID" value="KAF3066644.1"/>
    <property type="molecule type" value="Genomic_DNA"/>
</dbReference>
<gene>
    <name evidence="1" type="ORF">CFAM422_009081</name>
</gene>
<evidence type="ECO:0000313" key="1">
    <source>
        <dbReference type="EMBL" id="KAF3066644.1"/>
    </source>
</evidence>